<protein>
    <submittedName>
        <fullName evidence="1">Uncharacterized protein</fullName>
    </submittedName>
</protein>
<gene>
    <name evidence="1" type="ORF">QAD02_004747</name>
</gene>
<reference evidence="1" key="1">
    <citation type="submission" date="2023-04" db="EMBL/GenBank/DDBJ databases">
        <title>A chromosome-level genome assembly of the parasitoid wasp Eretmocerus hayati.</title>
        <authorList>
            <person name="Zhong Y."/>
            <person name="Liu S."/>
            <person name="Liu Y."/>
        </authorList>
    </citation>
    <scope>NUCLEOTIDE SEQUENCE</scope>
    <source>
        <strain evidence="1">ZJU_SS_LIU_2023</strain>
    </source>
</reference>
<sequence>MAINICRRLAVLTSSRITKNAPTRLCSSIYEPDYLEAMKPPYPLYPPLLVRIRGYDYPVIENYQSWIHRIANHMKFKVADSYPMPAKELKVVRYKTGTTVIDAEYLLKIYERDLKVTDIPSVRFPIFLWAVKKAIPVGVMLDIEEWTWEQENKRFIPNPRLLELKAEIEEIDEDRPQKKKKF</sequence>
<comment type="caution">
    <text evidence="1">The sequence shown here is derived from an EMBL/GenBank/DDBJ whole genome shotgun (WGS) entry which is preliminary data.</text>
</comment>
<evidence type="ECO:0000313" key="1">
    <source>
        <dbReference type="EMBL" id="KAJ8673485.1"/>
    </source>
</evidence>
<organism evidence="1 2">
    <name type="scientific">Eretmocerus hayati</name>
    <dbReference type="NCBI Taxonomy" id="131215"/>
    <lineage>
        <taxon>Eukaryota</taxon>
        <taxon>Metazoa</taxon>
        <taxon>Ecdysozoa</taxon>
        <taxon>Arthropoda</taxon>
        <taxon>Hexapoda</taxon>
        <taxon>Insecta</taxon>
        <taxon>Pterygota</taxon>
        <taxon>Neoptera</taxon>
        <taxon>Endopterygota</taxon>
        <taxon>Hymenoptera</taxon>
        <taxon>Apocrita</taxon>
        <taxon>Proctotrupomorpha</taxon>
        <taxon>Chalcidoidea</taxon>
        <taxon>Aphelinidae</taxon>
        <taxon>Aphelininae</taxon>
        <taxon>Eretmocerus</taxon>
    </lineage>
</organism>
<dbReference type="Proteomes" id="UP001239111">
    <property type="component" value="Chromosome 3"/>
</dbReference>
<keyword evidence="2" id="KW-1185">Reference proteome</keyword>
<dbReference type="EMBL" id="CM056743">
    <property type="protein sequence ID" value="KAJ8673485.1"/>
    <property type="molecule type" value="Genomic_DNA"/>
</dbReference>
<name>A0ACC2NV88_9HYME</name>
<accession>A0ACC2NV88</accession>
<evidence type="ECO:0000313" key="2">
    <source>
        <dbReference type="Proteomes" id="UP001239111"/>
    </source>
</evidence>
<proteinExistence type="predicted"/>